<accession>A0A9D1LFF5</accession>
<protein>
    <submittedName>
        <fullName evidence="1">Uncharacterized protein</fullName>
    </submittedName>
</protein>
<evidence type="ECO:0000313" key="2">
    <source>
        <dbReference type="Proteomes" id="UP000824083"/>
    </source>
</evidence>
<name>A0A9D1LFF5_9BURK</name>
<dbReference type="AlphaFoldDB" id="A0A9D1LFF5"/>
<sequence length="190" mass="21578">MSKIITNQFAEDLGYTYGGCIRDLVRFTAREAARVSKAKLPLFDFLNPGPFLMFKALWSALLQATAIRTTLDNCPEYVENEKLLKKTLFQMNYHGEEVMADKIFKQLTDEQSARYEEAKQKLIAKAIKPDTVKSELADLFLELLHGKGSDRINEKTRTAVLKQVTLSSETFRRLIDVSKKNPAQTKAVAK</sequence>
<reference evidence="1" key="2">
    <citation type="journal article" date="2021" name="PeerJ">
        <title>Extensive microbial diversity within the chicken gut microbiome revealed by metagenomics and culture.</title>
        <authorList>
            <person name="Gilroy R."/>
            <person name="Ravi A."/>
            <person name="Getino M."/>
            <person name="Pursley I."/>
            <person name="Horton D.L."/>
            <person name="Alikhan N.F."/>
            <person name="Baker D."/>
            <person name="Gharbi K."/>
            <person name="Hall N."/>
            <person name="Watson M."/>
            <person name="Adriaenssens E.M."/>
            <person name="Foster-Nyarko E."/>
            <person name="Jarju S."/>
            <person name="Secka A."/>
            <person name="Antonio M."/>
            <person name="Oren A."/>
            <person name="Chaudhuri R.R."/>
            <person name="La Ragione R."/>
            <person name="Hildebrand F."/>
            <person name="Pallen M.J."/>
        </authorList>
    </citation>
    <scope>NUCLEOTIDE SEQUENCE</scope>
    <source>
        <strain evidence="1">7463</strain>
    </source>
</reference>
<reference evidence="1" key="1">
    <citation type="submission" date="2020-10" db="EMBL/GenBank/DDBJ databases">
        <authorList>
            <person name="Gilroy R."/>
        </authorList>
    </citation>
    <scope>NUCLEOTIDE SEQUENCE</scope>
    <source>
        <strain evidence="1">7463</strain>
    </source>
</reference>
<dbReference type="EMBL" id="DVMY01000023">
    <property type="protein sequence ID" value="HIU36851.1"/>
    <property type="molecule type" value="Genomic_DNA"/>
</dbReference>
<evidence type="ECO:0000313" key="1">
    <source>
        <dbReference type="EMBL" id="HIU36851.1"/>
    </source>
</evidence>
<comment type="caution">
    <text evidence="1">The sequence shown here is derived from an EMBL/GenBank/DDBJ whole genome shotgun (WGS) entry which is preliminary data.</text>
</comment>
<proteinExistence type="predicted"/>
<gene>
    <name evidence="1" type="ORF">IAC56_01015</name>
</gene>
<organism evidence="1 2">
    <name type="scientific">Candidatus Aphodousia faecigallinarum</name>
    <dbReference type="NCBI Taxonomy" id="2840677"/>
    <lineage>
        <taxon>Bacteria</taxon>
        <taxon>Pseudomonadati</taxon>
        <taxon>Pseudomonadota</taxon>
        <taxon>Betaproteobacteria</taxon>
        <taxon>Burkholderiales</taxon>
        <taxon>Sutterellaceae</taxon>
        <taxon>Sutterellaceae incertae sedis</taxon>
        <taxon>Candidatus Aphodousia</taxon>
    </lineage>
</organism>
<dbReference type="Proteomes" id="UP000824083">
    <property type="component" value="Unassembled WGS sequence"/>
</dbReference>